<name>A0A2K8ZBA7_9BACT</name>
<evidence type="ECO:0000259" key="1">
    <source>
        <dbReference type="PROSITE" id="PS50994"/>
    </source>
</evidence>
<dbReference type="KEGG" id="spir:CWM47_02580"/>
<dbReference type="InterPro" id="IPR036397">
    <property type="entry name" value="RNaseH_sf"/>
</dbReference>
<evidence type="ECO:0000313" key="2">
    <source>
        <dbReference type="EMBL" id="AUD07135.1"/>
    </source>
</evidence>
<dbReference type="AlphaFoldDB" id="A0A2K8ZBA7"/>
<evidence type="ECO:0000313" key="3">
    <source>
        <dbReference type="Proteomes" id="UP000232883"/>
    </source>
</evidence>
<gene>
    <name evidence="2" type="ORF">CWM47_02580</name>
</gene>
<dbReference type="GO" id="GO:0003676">
    <property type="term" value="F:nucleic acid binding"/>
    <property type="evidence" value="ECO:0007669"/>
    <property type="project" value="InterPro"/>
</dbReference>
<dbReference type="Pfam" id="PF13683">
    <property type="entry name" value="rve_3"/>
    <property type="match status" value="1"/>
</dbReference>
<dbReference type="GO" id="GO:0015074">
    <property type="term" value="P:DNA integration"/>
    <property type="evidence" value="ECO:0007669"/>
    <property type="project" value="InterPro"/>
</dbReference>
<dbReference type="InterPro" id="IPR001584">
    <property type="entry name" value="Integrase_cat-core"/>
</dbReference>
<dbReference type="Gene3D" id="3.30.420.10">
    <property type="entry name" value="Ribonuclease H-like superfamily/Ribonuclease H"/>
    <property type="match status" value="1"/>
</dbReference>
<proteinExistence type="predicted"/>
<dbReference type="InterPro" id="IPR012337">
    <property type="entry name" value="RNaseH-like_sf"/>
</dbReference>
<dbReference type="RefSeq" id="WP_100993703.1">
    <property type="nucleotide sequence ID" value="NZ_CP025096.1"/>
</dbReference>
<dbReference type="EMBL" id="CP025096">
    <property type="protein sequence ID" value="AUD07135.1"/>
    <property type="molecule type" value="Genomic_DNA"/>
</dbReference>
<dbReference type="Proteomes" id="UP000232883">
    <property type="component" value="Chromosome"/>
</dbReference>
<reference evidence="2 3" key="1">
    <citation type="submission" date="2017-11" db="EMBL/GenBank/DDBJ databases">
        <title>Taxonomic description and genome sequences of Spirosoma HA7 sp. nov., isolated from pollen microhabitat of Corylus avellana.</title>
        <authorList>
            <person name="Ambika Manirajan B."/>
            <person name="Suarez C."/>
            <person name="Ratering S."/>
            <person name="Geissler-Plaum R."/>
            <person name="Cardinale M."/>
            <person name="Sylvia S."/>
        </authorList>
    </citation>
    <scope>NUCLEOTIDE SEQUENCE [LARGE SCALE GENOMIC DNA]</scope>
    <source>
        <strain evidence="2 3">HA7</strain>
    </source>
</reference>
<organism evidence="2 3">
    <name type="scientific">Spirosoma pollinicola</name>
    <dbReference type="NCBI Taxonomy" id="2057025"/>
    <lineage>
        <taxon>Bacteria</taxon>
        <taxon>Pseudomonadati</taxon>
        <taxon>Bacteroidota</taxon>
        <taxon>Cytophagia</taxon>
        <taxon>Cytophagales</taxon>
        <taxon>Cytophagaceae</taxon>
        <taxon>Spirosoma</taxon>
    </lineage>
</organism>
<feature type="domain" description="Integrase catalytic" evidence="1">
    <location>
        <begin position="1"/>
        <end position="116"/>
    </location>
</feature>
<keyword evidence="3" id="KW-1185">Reference proteome</keyword>
<sequence length="119" mass="13853">MLLLNGDNRVFSTARAAPTDQGSQFTCKDFLTPLQEREVAISMDSKGRALDNIFVERFWRTLNRVAGAIRTCLFAGLSRWFILFKGLDTYFHFYNYQRKHQSLDYKTPAQLYVEQTKGE</sequence>
<accession>A0A2K8ZBA7</accession>
<dbReference type="PROSITE" id="PS50994">
    <property type="entry name" value="INTEGRASE"/>
    <property type="match status" value="1"/>
</dbReference>
<dbReference type="SUPFAM" id="SSF53098">
    <property type="entry name" value="Ribonuclease H-like"/>
    <property type="match status" value="1"/>
</dbReference>
<protein>
    <recommendedName>
        <fullName evidence="1">Integrase catalytic domain-containing protein</fullName>
    </recommendedName>
</protein>